<dbReference type="Gene3D" id="3.40.50.720">
    <property type="entry name" value="NAD(P)-binding Rossmann-like Domain"/>
    <property type="match status" value="1"/>
</dbReference>
<dbReference type="InterPro" id="IPR014043">
    <property type="entry name" value="Acyl_transferase_dom"/>
</dbReference>
<dbReference type="GO" id="GO:0044550">
    <property type="term" value="P:secondary metabolite biosynthetic process"/>
    <property type="evidence" value="ECO:0007669"/>
    <property type="project" value="TreeGrafter"/>
</dbReference>
<dbReference type="SUPFAM" id="SSF52151">
    <property type="entry name" value="FabD/lysophospholipase-like"/>
    <property type="match status" value="1"/>
</dbReference>
<dbReference type="Pfam" id="PF21089">
    <property type="entry name" value="PKS_DH_N"/>
    <property type="match status" value="1"/>
</dbReference>
<proteinExistence type="predicted"/>
<dbReference type="Gene3D" id="3.90.180.10">
    <property type="entry name" value="Medium-chain alcohol dehydrogenases, catalytic domain"/>
    <property type="match status" value="1"/>
</dbReference>
<dbReference type="InterPro" id="IPR016035">
    <property type="entry name" value="Acyl_Trfase/lysoPLipase"/>
</dbReference>
<dbReference type="InterPro" id="IPR049552">
    <property type="entry name" value="PKS_DH_N"/>
</dbReference>
<dbReference type="InterPro" id="IPR020843">
    <property type="entry name" value="ER"/>
</dbReference>
<dbReference type="Pfam" id="PF08659">
    <property type="entry name" value="KR"/>
    <property type="match status" value="1"/>
</dbReference>
<feature type="domain" description="Carrier" evidence="10">
    <location>
        <begin position="2487"/>
        <end position="2565"/>
    </location>
</feature>
<dbReference type="Gene3D" id="1.10.1200.10">
    <property type="entry name" value="ACP-like"/>
    <property type="match status" value="1"/>
</dbReference>
<evidence type="ECO:0000256" key="7">
    <source>
        <dbReference type="ARBA" id="ARBA00023315"/>
    </source>
</evidence>
<organism evidence="13 14">
    <name type="scientific">Rhypophila decipiens</name>
    <dbReference type="NCBI Taxonomy" id="261697"/>
    <lineage>
        <taxon>Eukaryota</taxon>
        <taxon>Fungi</taxon>
        <taxon>Dikarya</taxon>
        <taxon>Ascomycota</taxon>
        <taxon>Pezizomycotina</taxon>
        <taxon>Sordariomycetes</taxon>
        <taxon>Sordariomycetidae</taxon>
        <taxon>Sordariales</taxon>
        <taxon>Naviculisporaceae</taxon>
        <taxon>Rhypophila</taxon>
    </lineage>
</organism>
<dbReference type="GO" id="GO:0006633">
    <property type="term" value="P:fatty acid biosynthetic process"/>
    <property type="evidence" value="ECO:0007669"/>
    <property type="project" value="InterPro"/>
</dbReference>
<dbReference type="Pfam" id="PF00698">
    <property type="entry name" value="Acyl_transf_1"/>
    <property type="match status" value="1"/>
</dbReference>
<dbReference type="SUPFAM" id="SSF55048">
    <property type="entry name" value="Probable ACP-binding domain of malonyl-CoA ACP transacylase"/>
    <property type="match status" value="1"/>
</dbReference>
<evidence type="ECO:0000256" key="3">
    <source>
        <dbReference type="ARBA" id="ARBA00022679"/>
    </source>
</evidence>
<dbReference type="InterPro" id="IPR013154">
    <property type="entry name" value="ADH-like_N"/>
</dbReference>
<sequence length="2575" mass="278649">MGSKVNFNRPNSDDDVDGGILRPLAVIGMSYRLPGGSTSDESFWEMLVSKRCASSDVPPDRFNIDAHYNPDSKRLDTLSCRGGHYIEGRADVFDAGFFGIGATEASSMDPLHRISLEESFRAFENAGLSLQDVAGTKTCVFSGCLSPDYVTICHKDTYAPNQYHASGSAINMLANRVSWWFDLRGPSVTVDTACSSSLVALDLACQSIWAGDASMGLVCGANMMLTPESQLYLNNLGMLSKDSRSYSFDHRANGYGRGEGVGVMIVQPLEDAIRDGRTIRAVIRSTCSNQDGKTPGITQPSKEAQYRLILDTYAKAGLKMDFTRYFEAHGTGTPLGDPIEAAAIGKAFRRFRSSQEPLYLGSVKSNIGHLEGGSGVAGVIKTILALENGVIAPNAGFEQLNPKIDAEFLNIKVAAEALSWPCTGLRRASVQSFGFGGSNSHVVLDDAFSFMRLHGYQGKHRTKALPGLHADRSNGMLNDDAEPTEMTAAPRLLVWSTTDEAGITRTRDAWRKYTDTHVKLRRDSLGNLAHTLARRNHFSWRSMAVVTSADQLDSVADLMSAPTKAAASPQLGLVFTGQGSQWYAMGRELVDIYAVFKESLLDAHDYLASLGCAWNPITELKRPEKKTNVNLPLYSSLCTILQVALVELLQSFNLQVSAVVGHSSGEIAAAFCAGDISREAAWKIAYYRGVVSSQLAKTSKTKGSMIAVGLAADKIQPYIDLVSAELGECLLTVACVNSPSSVTVSGEEAQVDRLKCMLDADKVFCRKLRVGVAYHSFQMEEVANNYLDRITSFAPVWNTVDWQANGSAKPASRTRPSQKRPAMVSSVTGTWISSEELARPEYWVRNLVSPVLFADALEAMTREPSQPQTKERNGFKKLDGSHRHKNASVNTLLEVGPHSALQAPIRDILRGIDKESSIPYVSLLSRSGGVSATDTLLAAMGRLHCLGHSLDLGRVNSEDQTEALTNLPPYPFNHSKSYWFESRASRGYRLRQHPEYPLLGAPEADFNPLEAKWRKIIRTSDMPWVEDHRINGTILYPAAGMLAMAIEAARQLADPAKTIEAFVIKNVTLHSALNIPANASPSAGVEVNMFLRPRRDQDGKNAGWFDFRLCTYDEAGRTWFENCHGSVQLVYQVDHSNTTGGGIDKGVEERLWRAKLCHEYHSMMAACSTTLPIDEFYNRLARWGFDYGPAFRDMTSVASDGEGGAAIEVKTFQDTLQTVNGTGATQHGTDEKSQQERQEYIVHPATLDCIFQAIIVSMTNAGTNKLVTGIPTHFDKIWLSARGGLRYPQAQYVKAYGRAKRLGLRQTETTIGVVDSTGTHALAKIEGFVATDISGSSSNNDPQTDLGASGATSNDCHNANPLCHTIEWKPDLDLVTDDHWRSLAVNGGVLADFGQILDSIVHKSPESRIMVENATGSGDGVAASVTDRLMSLLVPQGSTPRFGLFHYADPATVSRDAVKERYQHLGARMRFSQPAVEEALPDNEEFEAASYDLVIAIKDPCINQESVEKLKRYRSLLKDKGHLVFWNPIDMSLPQVPGDLANGALSNEFQNGKPVSSMVQVDDGTCKHLTAAGFSEAHELTFQNPADAVELGNDGVKIVMARAVKLSTPPIGVGLPPLSPPAEVNISIIHGQAQQGAAAKLQQYLLGAQQFTAVVQVQSLDEAVVNEEARRWMVSNQGIRILLLELDQPIWYDINCETFARLQRLLSVPGSKTLWVQKGAGSSPNLRLVDGVSRVLNSEVDTAALSVLRLEGNTDNNGSPSTLSSEQLGHILQLCRRLSVSSDAVDTEYMEQNGILHIPRLISRPILNKEITTRLSPRQNVARPWHTTSTTQVKKEHQVPLRLGVGSPGLLNTLHWAEDTENTPVTPLGDDEVEIRVHSVGLNFRDLLMVLGRVNHSGIGSDISGIVTRLGQKAAARGGVAVGDKVAACRMNSFRSLVRCPRSHVVKIPEDSLISLSDAASLPTNFVTAWQCLSDRAHLAAGETVLIHSAAGGTGQAAVQVAQYLGATIIATVGTEEKKQLLVDRYGIAPDHILSSRESASFARGVMRLTEDRGVDVVFNSLSGEGLVASWECIAPFGRFVEIGKKDIIANNSLPMTQFARNVSFSAYDLSEMLLDRAEQAGAALKQVVELIEQGKMTPVRPLHVFGAGEVEKAFRALQSGKTMGKVVVEFRPDEQVEALIETKPSFSLDPQAAYIVAGGLGGLGRSISRWLAGRGAKTLILVSRSGGSSSPEAEELVSELHSQGVEVIAPVCDISHKGALAAALSSLPPIKGCIQASMVLRDAPFEFMSFDSWQEALASKVAGTWNLHEALPSGIDFFIMLSSVASTCGTKGQSNYAAGNAFQNAVAHYRVKKAGQRGTALALGPFFDVGVMAHNDSLRSRFDGASSSGVTEVELLALLDYYCDPVRPLDAEDCNPTIMRFGHDIQASKLGYLMRKPMLGAIKAAMASAGADNNGSGAAGGGSYGGGRAVDFARFFSKDPKPTEDDASELVSKALAAKLAEALSISRDEIDVTGKPIHSFGVDSLVAVEIRNWLSKEVRADVAIFDILEASSVAALGALALGKSGCWNHGKNEM</sequence>
<dbReference type="SMART" id="SM00826">
    <property type="entry name" value="PKS_DH"/>
    <property type="match status" value="1"/>
</dbReference>
<dbReference type="PROSITE" id="PS50075">
    <property type="entry name" value="CARRIER"/>
    <property type="match status" value="1"/>
</dbReference>
<dbReference type="SMART" id="SM00829">
    <property type="entry name" value="PKS_ER"/>
    <property type="match status" value="1"/>
</dbReference>
<dbReference type="InterPro" id="IPR016036">
    <property type="entry name" value="Malonyl_transacylase_ACP-bd"/>
</dbReference>
<evidence type="ECO:0000313" key="14">
    <source>
        <dbReference type="Proteomes" id="UP001301769"/>
    </source>
</evidence>
<dbReference type="Pfam" id="PF00109">
    <property type="entry name" value="ketoacyl-synt"/>
    <property type="match status" value="1"/>
</dbReference>
<dbReference type="InterPro" id="IPR018201">
    <property type="entry name" value="Ketoacyl_synth_AS"/>
</dbReference>
<dbReference type="Pfam" id="PF23297">
    <property type="entry name" value="ACP_SdgA_C"/>
    <property type="match status" value="1"/>
</dbReference>
<dbReference type="Proteomes" id="UP001301769">
    <property type="component" value="Unassembled WGS sequence"/>
</dbReference>
<evidence type="ECO:0000313" key="13">
    <source>
        <dbReference type="EMBL" id="KAK4206791.1"/>
    </source>
</evidence>
<dbReference type="SMART" id="SM00827">
    <property type="entry name" value="PKS_AT"/>
    <property type="match status" value="1"/>
</dbReference>
<dbReference type="Pfam" id="PF02801">
    <property type="entry name" value="Ketoacyl-synt_C"/>
    <property type="match status" value="1"/>
</dbReference>
<dbReference type="CDD" id="cd00833">
    <property type="entry name" value="PKS"/>
    <property type="match status" value="1"/>
</dbReference>
<keyword evidence="4" id="KW-0521">NADP</keyword>
<dbReference type="InterPro" id="IPR036291">
    <property type="entry name" value="NAD(P)-bd_dom_sf"/>
</dbReference>
<feature type="domain" description="PKS/mFAS DH" evidence="12">
    <location>
        <begin position="996"/>
        <end position="1339"/>
    </location>
</feature>
<dbReference type="InterPro" id="IPR057326">
    <property type="entry name" value="KR_dom"/>
</dbReference>
<evidence type="ECO:0000256" key="4">
    <source>
        <dbReference type="ARBA" id="ARBA00022857"/>
    </source>
</evidence>
<evidence type="ECO:0000259" key="10">
    <source>
        <dbReference type="PROSITE" id="PS50075"/>
    </source>
</evidence>
<dbReference type="InterPro" id="IPR050091">
    <property type="entry name" value="PKS_NRPS_Biosynth_Enz"/>
</dbReference>
<dbReference type="GO" id="GO:0004312">
    <property type="term" value="F:fatty acid synthase activity"/>
    <property type="evidence" value="ECO:0007669"/>
    <property type="project" value="TreeGrafter"/>
</dbReference>
<evidence type="ECO:0000256" key="2">
    <source>
        <dbReference type="ARBA" id="ARBA00022553"/>
    </source>
</evidence>
<dbReference type="InterPro" id="IPR014031">
    <property type="entry name" value="Ketoacyl_synth_C"/>
</dbReference>
<dbReference type="InterPro" id="IPR020841">
    <property type="entry name" value="PKS_Beta-ketoAc_synthase_dom"/>
</dbReference>
<evidence type="ECO:0000259" key="11">
    <source>
        <dbReference type="PROSITE" id="PS52004"/>
    </source>
</evidence>
<feature type="active site" description="Proton donor; for dehydratase activity" evidence="8">
    <location>
        <position position="1248"/>
    </location>
</feature>
<dbReference type="Pfam" id="PF08240">
    <property type="entry name" value="ADH_N"/>
    <property type="match status" value="1"/>
</dbReference>
<dbReference type="Gene3D" id="3.40.50.150">
    <property type="entry name" value="Vaccinia Virus protein VP39"/>
    <property type="match status" value="1"/>
</dbReference>
<dbReference type="PROSITE" id="PS52004">
    <property type="entry name" value="KS3_2"/>
    <property type="match status" value="1"/>
</dbReference>
<comment type="caution">
    <text evidence="13">The sequence shown here is derived from an EMBL/GenBank/DDBJ whole genome shotgun (WGS) entry which is preliminary data.</text>
</comment>
<dbReference type="SUPFAM" id="SSF53901">
    <property type="entry name" value="Thiolase-like"/>
    <property type="match status" value="1"/>
</dbReference>
<keyword evidence="2" id="KW-0597">Phosphoprotein</keyword>
<dbReference type="InterPro" id="IPR006162">
    <property type="entry name" value="Ppantetheine_attach_site"/>
</dbReference>
<dbReference type="SMART" id="SM00825">
    <property type="entry name" value="PKS_KS"/>
    <property type="match status" value="1"/>
</dbReference>
<dbReference type="PROSITE" id="PS00606">
    <property type="entry name" value="KS3_1"/>
    <property type="match status" value="1"/>
</dbReference>
<gene>
    <name evidence="13" type="ORF">QBC37DRAFT_114265</name>
</gene>
<feature type="active site" description="Proton acceptor; for dehydratase activity" evidence="8">
    <location>
        <position position="1028"/>
    </location>
</feature>
<dbReference type="InterPro" id="IPR020806">
    <property type="entry name" value="PKS_PP-bd"/>
</dbReference>
<keyword evidence="7" id="KW-0012">Acyltransferase</keyword>
<accession>A0AAN6XW56</accession>
<dbReference type="InterPro" id="IPR014030">
    <property type="entry name" value="Ketoacyl_synth_N"/>
</dbReference>
<dbReference type="InterPro" id="IPR049900">
    <property type="entry name" value="PKS_mFAS_DH"/>
</dbReference>
<protein>
    <submittedName>
        <fullName evidence="13">Uncharacterized protein</fullName>
    </submittedName>
</protein>
<dbReference type="SMART" id="SM00823">
    <property type="entry name" value="PKS_PP"/>
    <property type="match status" value="1"/>
</dbReference>
<dbReference type="SUPFAM" id="SSF50129">
    <property type="entry name" value="GroES-like"/>
    <property type="match status" value="1"/>
</dbReference>
<dbReference type="InterPro" id="IPR032821">
    <property type="entry name" value="PKS_assoc"/>
</dbReference>
<dbReference type="PANTHER" id="PTHR43775:SF29">
    <property type="entry name" value="ASPERFURANONE POLYKETIDE SYNTHASE AFOG-RELATED"/>
    <property type="match status" value="1"/>
</dbReference>
<dbReference type="SUPFAM" id="SSF47336">
    <property type="entry name" value="ACP-like"/>
    <property type="match status" value="1"/>
</dbReference>
<dbReference type="Pfam" id="PF14765">
    <property type="entry name" value="PS-DH"/>
    <property type="match status" value="1"/>
</dbReference>
<dbReference type="InterPro" id="IPR029063">
    <property type="entry name" value="SAM-dependent_MTases_sf"/>
</dbReference>
<dbReference type="InterPro" id="IPR036736">
    <property type="entry name" value="ACP-like_sf"/>
</dbReference>
<reference evidence="13" key="1">
    <citation type="journal article" date="2023" name="Mol. Phylogenet. Evol.">
        <title>Genome-scale phylogeny and comparative genomics of the fungal order Sordariales.</title>
        <authorList>
            <person name="Hensen N."/>
            <person name="Bonometti L."/>
            <person name="Westerberg I."/>
            <person name="Brannstrom I.O."/>
            <person name="Guillou S."/>
            <person name="Cros-Aarteil S."/>
            <person name="Calhoun S."/>
            <person name="Haridas S."/>
            <person name="Kuo A."/>
            <person name="Mondo S."/>
            <person name="Pangilinan J."/>
            <person name="Riley R."/>
            <person name="LaButti K."/>
            <person name="Andreopoulos B."/>
            <person name="Lipzen A."/>
            <person name="Chen C."/>
            <person name="Yan M."/>
            <person name="Daum C."/>
            <person name="Ng V."/>
            <person name="Clum A."/>
            <person name="Steindorff A."/>
            <person name="Ohm R.A."/>
            <person name="Martin F."/>
            <person name="Silar P."/>
            <person name="Natvig D.O."/>
            <person name="Lalanne C."/>
            <person name="Gautier V."/>
            <person name="Ament-Velasquez S.L."/>
            <person name="Kruys A."/>
            <person name="Hutchinson M.I."/>
            <person name="Powell A.J."/>
            <person name="Barry K."/>
            <person name="Miller A.N."/>
            <person name="Grigoriev I.V."/>
            <person name="Debuchy R."/>
            <person name="Gladieux P."/>
            <person name="Hiltunen Thoren M."/>
            <person name="Johannesson H."/>
        </authorList>
    </citation>
    <scope>NUCLEOTIDE SEQUENCE</scope>
    <source>
        <strain evidence="13">PSN293</strain>
    </source>
</reference>
<dbReference type="GO" id="GO:0031177">
    <property type="term" value="F:phosphopantetheine binding"/>
    <property type="evidence" value="ECO:0007669"/>
    <property type="project" value="InterPro"/>
</dbReference>
<dbReference type="CDD" id="cd05274">
    <property type="entry name" value="KR_FAS_SDR_x"/>
    <property type="match status" value="1"/>
</dbReference>
<dbReference type="Pfam" id="PF13602">
    <property type="entry name" value="ADH_zinc_N_2"/>
    <property type="match status" value="1"/>
</dbReference>
<keyword evidence="3" id="KW-0808">Transferase</keyword>
<dbReference type="PANTHER" id="PTHR43775">
    <property type="entry name" value="FATTY ACID SYNTHASE"/>
    <property type="match status" value="1"/>
</dbReference>
<evidence type="ECO:0000256" key="5">
    <source>
        <dbReference type="ARBA" id="ARBA00023002"/>
    </source>
</evidence>
<dbReference type="InterPro" id="IPR020807">
    <property type="entry name" value="PKS_DH"/>
</dbReference>
<dbReference type="InterPro" id="IPR016039">
    <property type="entry name" value="Thiolase-like"/>
</dbReference>
<feature type="region of interest" description="N-terminal hotdog fold" evidence="8">
    <location>
        <begin position="996"/>
        <end position="1134"/>
    </location>
</feature>
<dbReference type="Gene3D" id="3.10.129.110">
    <property type="entry name" value="Polyketide synthase dehydratase"/>
    <property type="match status" value="1"/>
</dbReference>
<evidence type="ECO:0000259" key="12">
    <source>
        <dbReference type="PROSITE" id="PS52019"/>
    </source>
</evidence>
<feature type="region of interest" description="Disordered" evidence="9">
    <location>
        <begin position="862"/>
        <end position="881"/>
    </location>
</feature>
<feature type="compositionally biased region" description="Basic and acidic residues" evidence="9">
    <location>
        <begin position="869"/>
        <end position="881"/>
    </location>
</feature>
<keyword evidence="5" id="KW-0560">Oxidoreductase</keyword>
<evidence type="ECO:0000256" key="9">
    <source>
        <dbReference type="SAM" id="MobiDB-lite"/>
    </source>
</evidence>
<dbReference type="InterPro" id="IPR013968">
    <property type="entry name" value="PKS_KR"/>
</dbReference>
<feature type="domain" description="Ketosynthase family 3 (KS3)" evidence="11">
    <location>
        <begin position="21"/>
        <end position="446"/>
    </location>
</feature>
<dbReference type="PROSITE" id="PS52019">
    <property type="entry name" value="PKS_MFAS_DH"/>
    <property type="match status" value="1"/>
</dbReference>
<dbReference type="PROSITE" id="PS00012">
    <property type="entry name" value="PHOSPHOPANTETHEINE"/>
    <property type="match status" value="1"/>
</dbReference>
<evidence type="ECO:0000256" key="8">
    <source>
        <dbReference type="PROSITE-ProRule" id="PRU01363"/>
    </source>
</evidence>
<dbReference type="GO" id="GO:1901336">
    <property type="term" value="P:lactone biosynthetic process"/>
    <property type="evidence" value="ECO:0007669"/>
    <property type="project" value="UniProtKB-ARBA"/>
</dbReference>
<dbReference type="EMBL" id="MU858351">
    <property type="protein sequence ID" value="KAK4206791.1"/>
    <property type="molecule type" value="Genomic_DNA"/>
</dbReference>
<dbReference type="InterPro" id="IPR009081">
    <property type="entry name" value="PP-bd_ACP"/>
</dbReference>
<reference evidence="13" key="2">
    <citation type="submission" date="2023-05" db="EMBL/GenBank/DDBJ databases">
        <authorList>
            <consortium name="Lawrence Berkeley National Laboratory"/>
            <person name="Steindorff A."/>
            <person name="Hensen N."/>
            <person name="Bonometti L."/>
            <person name="Westerberg I."/>
            <person name="Brannstrom I.O."/>
            <person name="Guillou S."/>
            <person name="Cros-Aarteil S."/>
            <person name="Calhoun S."/>
            <person name="Haridas S."/>
            <person name="Kuo A."/>
            <person name="Mondo S."/>
            <person name="Pangilinan J."/>
            <person name="Riley R."/>
            <person name="Labutti K."/>
            <person name="Andreopoulos B."/>
            <person name="Lipzen A."/>
            <person name="Chen C."/>
            <person name="Yanf M."/>
            <person name="Daum C."/>
            <person name="Ng V."/>
            <person name="Clum A."/>
            <person name="Ohm R."/>
            <person name="Martin F."/>
            <person name="Silar P."/>
            <person name="Natvig D."/>
            <person name="Lalanne C."/>
            <person name="Gautier V."/>
            <person name="Ament-Velasquez S.L."/>
            <person name="Kruys A."/>
            <person name="Hutchinson M.I."/>
            <person name="Powell A.J."/>
            <person name="Barry K."/>
            <person name="Miller A.N."/>
            <person name="Grigoriev I.V."/>
            <person name="Debuchy R."/>
            <person name="Gladieux P."/>
            <person name="Thoren M.H."/>
            <person name="Johannesson H."/>
        </authorList>
    </citation>
    <scope>NUCLEOTIDE SEQUENCE</scope>
    <source>
        <strain evidence="13">PSN293</strain>
    </source>
</reference>
<keyword evidence="6" id="KW-0511">Multifunctional enzyme</keyword>
<evidence type="ECO:0000256" key="1">
    <source>
        <dbReference type="ARBA" id="ARBA00022450"/>
    </source>
</evidence>
<dbReference type="CDD" id="cd05195">
    <property type="entry name" value="enoyl_red"/>
    <property type="match status" value="1"/>
</dbReference>
<dbReference type="Gene3D" id="3.40.366.10">
    <property type="entry name" value="Malonyl-Coenzyme A Acyl Carrier Protein, domain 2"/>
    <property type="match status" value="1"/>
</dbReference>
<dbReference type="FunFam" id="3.40.50.720:FF:000209">
    <property type="entry name" value="Polyketide synthase Pks12"/>
    <property type="match status" value="1"/>
</dbReference>
<keyword evidence="14" id="KW-1185">Reference proteome</keyword>
<dbReference type="Gene3D" id="3.40.47.10">
    <property type="match status" value="1"/>
</dbReference>
<name>A0AAN6XW56_9PEZI</name>
<keyword evidence="1" id="KW-0596">Phosphopantetheine</keyword>
<evidence type="ECO:0000256" key="6">
    <source>
        <dbReference type="ARBA" id="ARBA00023268"/>
    </source>
</evidence>
<dbReference type="SMART" id="SM00822">
    <property type="entry name" value="PKS_KR"/>
    <property type="match status" value="1"/>
</dbReference>
<dbReference type="InterPro" id="IPR049551">
    <property type="entry name" value="PKS_DH_C"/>
</dbReference>
<dbReference type="InterPro" id="IPR001227">
    <property type="entry name" value="Ac_transferase_dom_sf"/>
</dbReference>
<dbReference type="InterPro" id="IPR042104">
    <property type="entry name" value="PKS_dehydratase_sf"/>
</dbReference>
<dbReference type="SUPFAM" id="SSF51735">
    <property type="entry name" value="NAD(P)-binding Rossmann-fold domains"/>
    <property type="match status" value="2"/>
</dbReference>
<dbReference type="GO" id="GO:0004315">
    <property type="term" value="F:3-oxoacyl-[acyl-carrier-protein] synthase activity"/>
    <property type="evidence" value="ECO:0007669"/>
    <property type="project" value="InterPro"/>
</dbReference>
<dbReference type="InterPro" id="IPR011032">
    <property type="entry name" value="GroES-like_sf"/>
</dbReference>
<dbReference type="Pfam" id="PF16197">
    <property type="entry name" value="KAsynt_C_assoc"/>
    <property type="match status" value="1"/>
</dbReference>
<dbReference type="GO" id="GO:0016491">
    <property type="term" value="F:oxidoreductase activity"/>
    <property type="evidence" value="ECO:0007669"/>
    <property type="project" value="UniProtKB-KW"/>
</dbReference>
<feature type="region of interest" description="C-terminal hotdog fold" evidence="8">
    <location>
        <begin position="1168"/>
        <end position="1339"/>
    </location>
</feature>